<dbReference type="Proteomes" id="UP001396334">
    <property type="component" value="Unassembled WGS sequence"/>
</dbReference>
<organism evidence="1 2">
    <name type="scientific">Hibiscus sabdariffa</name>
    <name type="common">roselle</name>
    <dbReference type="NCBI Taxonomy" id="183260"/>
    <lineage>
        <taxon>Eukaryota</taxon>
        <taxon>Viridiplantae</taxon>
        <taxon>Streptophyta</taxon>
        <taxon>Embryophyta</taxon>
        <taxon>Tracheophyta</taxon>
        <taxon>Spermatophyta</taxon>
        <taxon>Magnoliopsida</taxon>
        <taxon>eudicotyledons</taxon>
        <taxon>Gunneridae</taxon>
        <taxon>Pentapetalae</taxon>
        <taxon>rosids</taxon>
        <taxon>malvids</taxon>
        <taxon>Malvales</taxon>
        <taxon>Malvaceae</taxon>
        <taxon>Malvoideae</taxon>
        <taxon>Hibiscus</taxon>
    </lineage>
</organism>
<reference evidence="1 2" key="1">
    <citation type="journal article" date="2024" name="G3 (Bethesda)">
        <title>Genome assembly of Hibiscus sabdariffa L. provides insights into metabolisms of medicinal natural products.</title>
        <authorList>
            <person name="Kim T."/>
        </authorList>
    </citation>
    <scope>NUCLEOTIDE SEQUENCE [LARGE SCALE GENOMIC DNA]</scope>
    <source>
        <strain evidence="1">TK-2024</strain>
        <tissue evidence="1">Old leaves</tissue>
    </source>
</reference>
<evidence type="ECO:0000313" key="2">
    <source>
        <dbReference type="Proteomes" id="UP001396334"/>
    </source>
</evidence>
<proteinExistence type="predicted"/>
<gene>
    <name evidence="1" type="ORF">V6N11_007975</name>
</gene>
<protein>
    <submittedName>
        <fullName evidence="1">Uncharacterized protein</fullName>
    </submittedName>
</protein>
<accession>A0ABR2PZ87</accession>
<evidence type="ECO:0000313" key="1">
    <source>
        <dbReference type="EMBL" id="KAK8993755.1"/>
    </source>
</evidence>
<dbReference type="EMBL" id="JBBPBN010000048">
    <property type="protein sequence ID" value="KAK8993755.1"/>
    <property type="molecule type" value="Genomic_DNA"/>
</dbReference>
<sequence>MDGFYISVNEGRHKKQATMEGAKVTKAGHLQRKAGMIAASSSDGRSYKEVLEGVSGENNQVTKEVPKVYKEGKDIHINDSKVDPIVKLSIDLSLSIEISIEDMKWSEDA</sequence>
<comment type="caution">
    <text evidence="1">The sequence shown here is derived from an EMBL/GenBank/DDBJ whole genome shotgun (WGS) entry which is preliminary data.</text>
</comment>
<keyword evidence="2" id="KW-1185">Reference proteome</keyword>
<name>A0ABR2PZ87_9ROSI</name>